<name>A0A9Q3GDF7_9BASI</name>
<evidence type="ECO:0000313" key="1">
    <source>
        <dbReference type="EMBL" id="MBW0463300.1"/>
    </source>
</evidence>
<sequence length="241" mass="26688">MGQRLGQASNTQLHHLHKTSSYKLPTAWPMMALPYYPLAPTTLAGQPHTKNCANTNYLAASLHPDVVATIGIDPLSSDTDIIFNAFQQRFSPKNHFQKLTTASFVIDSLKSSAESVDFFHWHFAQVTQLKISKKLEGLFNQSIAMVPPGLSHPAFSQLLTACIFGARGVILTEATIGQIVLSTGVRYENTAWHESPFINRFLEVDTQGQQESLPFLPSSPLPKSLWSLPALLTFQYPCCML</sequence>
<dbReference type="EMBL" id="AVOT02000522">
    <property type="protein sequence ID" value="MBW0463300.1"/>
    <property type="molecule type" value="Genomic_DNA"/>
</dbReference>
<organism evidence="1 2">
    <name type="scientific">Austropuccinia psidii MF-1</name>
    <dbReference type="NCBI Taxonomy" id="1389203"/>
    <lineage>
        <taxon>Eukaryota</taxon>
        <taxon>Fungi</taxon>
        <taxon>Dikarya</taxon>
        <taxon>Basidiomycota</taxon>
        <taxon>Pucciniomycotina</taxon>
        <taxon>Pucciniomycetes</taxon>
        <taxon>Pucciniales</taxon>
        <taxon>Sphaerophragmiaceae</taxon>
        <taxon>Austropuccinia</taxon>
    </lineage>
</organism>
<proteinExistence type="predicted"/>
<protein>
    <submittedName>
        <fullName evidence="1">Uncharacterized protein</fullName>
    </submittedName>
</protein>
<gene>
    <name evidence="1" type="ORF">O181_003015</name>
</gene>
<accession>A0A9Q3GDF7</accession>
<dbReference type="Proteomes" id="UP000765509">
    <property type="component" value="Unassembled WGS sequence"/>
</dbReference>
<keyword evidence="2" id="KW-1185">Reference proteome</keyword>
<comment type="caution">
    <text evidence="1">The sequence shown here is derived from an EMBL/GenBank/DDBJ whole genome shotgun (WGS) entry which is preliminary data.</text>
</comment>
<dbReference type="AlphaFoldDB" id="A0A9Q3GDF7"/>
<evidence type="ECO:0000313" key="2">
    <source>
        <dbReference type="Proteomes" id="UP000765509"/>
    </source>
</evidence>
<reference evidence="1" key="1">
    <citation type="submission" date="2021-03" db="EMBL/GenBank/DDBJ databases">
        <title>Draft genome sequence of rust myrtle Austropuccinia psidii MF-1, a brazilian biotype.</title>
        <authorList>
            <person name="Quecine M.C."/>
            <person name="Pachon D.M.R."/>
            <person name="Bonatelli M.L."/>
            <person name="Correr F.H."/>
            <person name="Franceschini L.M."/>
            <person name="Leite T.F."/>
            <person name="Margarido G.R.A."/>
            <person name="Almeida C.A."/>
            <person name="Ferrarezi J.A."/>
            <person name="Labate C.A."/>
        </authorList>
    </citation>
    <scope>NUCLEOTIDE SEQUENCE</scope>
    <source>
        <strain evidence="1">MF-1</strain>
    </source>
</reference>